<dbReference type="Proteomes" id="UP000821853">
    <property type="component" value="Chromosome 9"/>
</dbReference>
<name>A0A9J6H501_HAELO</name>
<gene>
    <name evidence="1" type="ORF">HPB48_010448</name>
</gene>
<sequence>MLRNGTIRWIRQLPHTPSWHTIVQKRLDLCVKSLAVISDCLDHTTAAVAILQPEVLKVRKHEFPAVRKIRYLSEEPS</sequence>
<proteinExistence type="predicted"/>
<dbReference type="OrthoDB" id="8065116at2759"/>
<evidence type="ECO:0000313" key="1">
    <source>
        <dbReference type="EMBL" id="KAH9382169.1"/>
    </source>
</evidence>
<evidence type="ECO:0000313" key="2">
    <source>
        <dbReference type="Proteomes" id="UP000821853"/>
    </source>
</evidence>
<dbReference type="VEuPathDB" id="VectorBase:HLOH_040829"/>
<comment type="caution">
    <text evidence="1">The sequence shown here is derived from an EMBL/GenBank/DDBJ whole genome shotgun (WGS) entry which is preliminary data.</text>
</comment>
<dbReference type="AlphaFoldDB" id="A0A9J6H501"/>
<accession>A0A9J6H501</accession>
<dbReference type="EMBL" id="JABSTR010000011">
    <property type="protein sequence ID" value="KAH9382169.1"/>
    <property type="molecule type" value="Genomic_DNA"/>
</dbReference>
<organism evidence="1 2">
    <name type="scientific">Haemaphysalis longicornis</name>
    <name type="common">Bush tick</name>
    <dbReference type="NCBI Taxonomy" id="44386"/>
    <lineage>
        <taxon>Eukaryota</taxon>
        <taxon>Metazoa</taxon>
        <taxon>Ecdysozoa</taxon>
        <taxon>Arthropoda</taxon>
        <taxon>Chelicerata</taxon>
        <taxon>Arachnida</taxon>
        <taxon>Acari</taxon>
        <taxon>Parasitiformes</taxon>
        <taxon>Ixodida</taxon>
        <taxon>Ixodoidea</taxon>
        <taxon>Ixodidae</taxon>
        <taxon>Haemaphysalinae</taxon>
        <taxon>Haemaphysalis</taxon>
    </lineage>
</organism>
<protein>
    <submittedName>
        <fullName evidence="1">Uncharacterized protein</fullName>
    </submittedName>
</protein>
<reference evidence="1 2" key="1">
    <citation type="journal article" date="2020" name="Cell">
        <title>Large-Scale Comparative Analyses of Tick Genomes Elucidate Their Genetic Diversity and Vector Capacities.</title>
        <authorList>
            <consortium name="Tick Genome and Microbiome Consortium (TIGMIC)"/>
            <person name="Jia N."/>
            <person name="Wang J."/>
            <person name="Shi W."/>
            <person name="Du L."/>
            <person name="Sun Y."/>
            <person name="Zhan W."/>
            <person name="Jiang J.F."/>
            <person name="Wang Q."/>
            <person name="Zhang B."/>
            <person name="Ji P."/>
            <person name="Bell-Sakyi L."/>
            <person name="Cui X.M."/>
            <person name="Yuan T.T."/>
            <person name="Jiang B.G."/>
            <person name="Yang W.F."/>
            <person name="Lam T.T."/>
            <person name="Chang Q.C."/>
            <person name="Ding S.J."/>
            <person name="Wang X.J."/>
            <person name="Zhu J.G."/>
            <person name="Ruan X.D."/>
            <person name="Zhao L."/>
            <person name="Wei J.T."/>
            <person name="Ye R.Z."/>
            <person name="Que T.C."/>
            <person name="Du C.H."/>
            <person name="Zhou Y.H."/>
            <person name="Cheng J.X."/>
            <person name="Dai P.F."/>
            <person name="Guo W.B."/>
            <person name="Han X.H."/>
            <person name="Huang E.J."/>
            <person name="Li L.F."/>
            <person name="Wei W."/>
            <person name="Gao Y.C."/>
            <person name="Liu J.Z."/>
            <person name="Shao H.Z."/>
            <person name="Wang X."/>
            <person name="Wang C.C."/>
            <person name="Yang T.C."/>
            <person name="Huo Q.B."/>
            <person name="Li W."/>
            <person name="Chen H.Y."/>
            <person name="Chen S.E."/>
            <person name="Zhou L.G."/>
            <person name="Ni X.B."/>
            <person name="Tian J.H."/>
            <person name="Sheng Y."/>
            <person name="Liu T."/>
            <person name="Pan Y.S."/>
            <person name="Xia L.Y."/>
            <person name="Li J."/>
            <person name="Zhao F."/>
            <person name="Cao W.C."/>
        </authorList>
    </citation>
    <scope>NUCLEOTIDE SEQUENCE [LARGE SCALE GENOMIC DNA]</scope>
    <source>
        <strain evidence="1">HaeL-2018</strain>
    </source>
</reference>
<keyword evidence="2" id="KW-1185">Reference proteome</keyword>